<dbReference type="FunFam" id="3.30.160.60:FF:001343">
    <property type="entry name" value="Zinc finger protein 568"/>
    <property type="match status" value="1"/>
</dbReference>
<dbReference type="RefSeq" id="XP_026549620.1">
    <property type="nucleotide sequence ID" value="XM_026693835.1"/>
</dbReference>
<evidence type="ECO:0000259" key="15">
    <source>
        <dbReference type="PROSITE" id="PS50805"/>
    </source>
</evidence>
<feature type="domain" description="C2H2-type" evidence="14">
    <location>
        <begin position="292"/>
        <end position="319"/>
    </location>
</feature>
<evidence type="ECO:0000256" key="10">
    <source>
        <dbReference type="ARBA" id="ARBA00023163"/>
    </source>
</evidence>
<dbReference type="SUPFAM" id="SSF109640">
    <property type="entry name" value="KRAB domain (Kruppel-associated box)"/>
    <property type="match status" value="1"/>
</dbReference>
<dbReference type="CDD" id="cd07765">
    <property type="entry name" value="KRAB_A-box"/>
    <property type="match status" value="1"/>
</dbReference>
<dbReference type="Proteomes" id="UP000504612">
    <property type="component" value="Unplaced"/>
</dbReference>
<feature type="domain" description="KRAB" evidence="15">
    <location>
        <begin position="53"/>
        <end position="139"/>
    </location>
</feature>
<evidence type="ECO:0000256" key="1">
    <source>
        <dbReference type="ARBA" id="ARBA00003767"/>
    </source>
</evidence>
<feature type="domain" description="C2H2-type" evidence="14">
    <location>
        <begin position="264"/>
        <end position="291"/>
    </location>
</feature>
<evidence type="ECO:0000256" key="9">
    <source>
        <dbReference type="ARBA" id="ARBA00023125"/>
    </source>
</evidence>
<accession>A0A6J1W381</accession>
<dbReference type="Gene3D" id="6.10.140.140">
    <property type="match status" value="1"/>
</dbReference>
<dbReference type="GO" id="GO:0000978">
    <property type="term" value="F:RNA polymerase II cis-regulatory region sequence-specific DNA binding"/>
    <property type="evidence" value="ECO:0007669"/>
    <property type="project" value="TreeGrafter"/>
</dbReference>
<evidence type="ECO:0000256" key="6">
    <source>
        <dbReference type="ARBA" id="ARBA00022771"/>
    </source>
</evidence>
<feature type="domain" description="C2H2-type" evidence="14">
    <location>
        <begin position="208"/>
        <end position="235"/>
    </location>
</feature>
<sequence length="323" mass="36666">MLKNILGCLIANDSFAALFPLLDPFIAMSSSPGISVLCSGGSTAAELPMQDLVSFEDVAVFFSVEEWALLDSEQKALYQEVMLENKRNMASLGQNTVLFHQLFLRLEVSSQGKRPSSTPAQHGGDGWEMEDSGQEVAAPLPKDKKEVAEKKKRLHQLREGRTRITQSKEPNRTHTGEKPYHCMVCGKRFRQKGHLKSHKSIHKGEKPFQCMECGKSFNAKISYIIHSRIHTGEKPFQCLQCGKSFSQKGNLKSHERIHTGEKPFQCMECGKSFRRSEYLTDHHRIHTGEKPFQCLQCGKRFSRSDNFRVHKRTHAGEKPYKCL</sequence>
<keyword evidence="4" id="KW-0479">Metal-binding</keyword>
<dbReference type="FunFam" id="3.30.160.60:FF:001808">
    <property type="entry name" value="Uncharacterized protein"/>
    <property type="match status" value="1"/>
</dbReference>
<dbReference type="InterPro" id="IPR036236">
    <property type="entry name" value="Znf_C2H2_sf"/>
</dbReference>
<dbReference type="SUPFAM" id="SSF57667">
    <property type="entry name" value="beta-beta-alpha zinc fingers"/>
    <property type="match status" value="3"/>
</dbReference>
<keyword evidence="11" id="KW-0539">Nucleus</keyword>
<comment type="function">
    <text evidence="1">May be involved in transcriptional regulation.</text>
</comment>
<dbReference type="Pfam" id="PF13465">
    <property type="entry name" value="zf-H2C2_2"/>
    <property type="match status" value="1"/>
</dbReference>
<dbReference type="PROSITE" id="PS50805">
    <property type="entry name" value="KRAB"/>
    <property type="match status" value="1"/>
</dbReference>
<feature type="compositionally biased region" description="Polar residues" evidence="13">
    <location>
        <begin position="110"/>
        <end position="120"/>
    </location>
</feature>
<keyword evidence="8" id="KW-0805">Transcription regulation</keyword>
<reference evidence="17" key="1">
    <citation type="submission" date="2025-08" db="UniProtKB">
        <authorList>
            <consortium name="RefSeq"/>
        </authorList>
    </citation>
    <scope>IDENTIFICATION</scope>
</reference>
<evidence type="ECO:0000256" key="5">
    <source>
        <dbReference type="ARBA" id="ARBA00022737"/>
    </source>
</evidence>
<feature type="domain" description="C2H2-type" evidence="14">
    <location>
        <begin position="180"/>
        <end position="207"/>
    </location>
</feature>
<dbReference type="Pfam" id="PF01352">
    <property type="entry name" value="KRAB"/>
    <property type="match status" value="1"/>
</dbReference>
<gene>
    <name evidence="17" type="primary">LOC113431525</name>
</gene>
<dbReference type="SMART" id="SM00349">
    <property type="entry name" value="KRAB"/>
    <property type="match status" value="1"/>
</dbReference>
<evidence type="ECO:0000259" key="14">
    <source>
        <dbReference type="PROSITE" id="PS50157"/>
    </source>
</evidence>
<dbReference type="PROSITE" id="PS50157">
    <property type="entry name" value="ZINC_FINGER_C2H2_2"/>
    <property type="match status" value="5"/>
</dbReference>
<keyword evidence="9" id="KW-0238">DNA-binding</keyword>
<dbReference type="GO" id="GO:0000981">
    <property type="term" value="F:DNA-binding transcription factor activity, RNA polymerase II-specific"/>
    <property type="evidence" value="ECO:0007669"/>
    <property type="project" value="TreeGrafter"/>
</dbReference>
<feature type="non-terminal residue" evidence="17">
    <location>
        <position position="323"/>
    </location>
</feature>
<dbReference type="AlphaFoldDB" id="A0A6J1W381"/>
<name>A0A6J1W381_9SAUR</name>
<evidence type="ECO:0000256" key="11">
    <source>
        <dbReference type="ARBA" id="ARBA00023242"/>
    </source>
</evidence>
<evidence type="ECO:0000256" key="13">
    <source>
        <dbReference type="SAM" id="MobiDB-lite"/>
    </source>
</evidence>
<evidence type="ECO:0000256" key="12">
    <source>
        <dbReference type="PROSITE-ProRule" id="PRU00042"/>
    </source>
</evidence>
<feature type="domain" description="C2H2-type" evidence="14">
    <location>
        <begin position="236"/>
        <end position="263"/>
    </location>
</feature>
<evidence type="ECO:0000256" key="8">
    <source>
        <dbReference type="ARBA" id="ARBA00023015"/>
    </source>
</evidence>
<dbReference type="SMART" id="SM00355">
    <property type="entry name" value="ZnF_C2H2"/>
    <property type="match status" value="5"/>
</dbReference>
<evidence type="ECO:0000256" key="4">
    <source>
        <dbReference type="ARBA" id="ARBA00022723"/>
    </source>
</evidence>
<dbReference type="KEGG" id="nss:113431525"/>
<dbReference type="InterPro" id="IPR013087">
    <property type="entry name" value="Znf_C2H2_type"/>
</dbReference>
<evidence type="ECO:0000256" key="2">
    <source>
        <dbReference type="ARBA" id="ARBA00004123"/>
    </source>
</evidence>
<dbReference type="FunFam" id="3.30.160.60:FF:001854">
    <property type="entry name" value="Zinc finger protein"/>
    <property type="match status" value="1"/>
</dbReference>
<evidence type="ECO:0000256" key="3">
    <source>
        <dbReference type="ARBA" id="ARBA00006991"/>
    </source>
</evidence>
<comment type="subcellular location">
    <subcellularLocation>
        <location evidence="2">Nucleus</location>
    </subcellularLocation>
</comment>
<dbReference type="Pfam" id="PF00096">
    <property type="entry name" value="zf-C2H2"/>
    <property type="match status" value="3"/>
</dbReference>
<keyword evidence="10" id="KW-0804">Transcription</keyword>
<evidence type="ECO:0000256" key="7">
    <source>
        <dbReference type="ARBA" id="ARBA00022833"/>
    </source>
</evidence>
<dbReference type="Gene3D" id="3.30.160.60">
    <property type="entry name" value="Classic Zinc Finger"/>
    <property type="match status" value="5"/>
</dbReference>
<evidence type="ECO:0000313" key="17">
    <source>
        <dbReference type="RefSeq" id="XP_026549620.1"/>
    </source>
</evidence>
<dbReference type="FunFam" id="3.30.160.60:FF:002343">
    <property type="entry name" value="Zinc finger protein 33A"/>
    <property type="match status" value="1"/>
</dbReference>
<protein>
    <submittedName>
        <fullName evidence="17">Zinc finger protein 239-like</fullName>
    </submittedName>
</protein>
<dbReference type="GeneID" id="113431525"/>
<keyword evidence="5" id="KW-0677">Repeat</keyword>
<proteinExistence type="inferred from homology"/>
<keyword evidence="6 12" id="KW-0863">Zinc-finger</keyword>
<feature type="region of interest" description="Disordered" evidence="13">
    <location>
        <begin position="110"/>
        <end position="177"/>
    </location>
</feature>
<keyword evidence="7" id="KW-0862">Zinc</keyword>
<dbReference type="GO" id="GO:0008270">
    <property type="term" value="F:zinc ion binding"/>
    <property type="evidence" value="ECO:0007669"/>
    <property type="project" value="UniProtKB-KW"/>
</dbReference>
<keyword evidence="16" id="KW-1185">Reference proteome</keyword>
<dbReference type="PANTHER" id="PTHR23235">
    <property type="entry name" value="KRUEPPEL-LIKE TRANSCRIPTION FACTOR"/>
    <property type="match status" value="1"/>
</dbReference>
<comment type="similarity">
    <text evidence="3">Belongs to the krueppel C2H2-type zinc-finger protein family.</text>
</comment>
<dbReference type="PROSITE" id="PS00028">
    <property type="entry name" value="ZINC_FINGER_C2H2_1"/>
    <property type="match status" value="5"/>
</dbReference>
<dbReference type="FunFam" id="3.30.160.60:FF:001254">
    <property type="entry name" value="Zinc finger protein 564"/>
    <property type="match status" value="1"/>
</dbReference>
<organism evidence="16 17">
    <name type="scientific">Notechis scutatus</name>
    <name type="common">mainland tiger snake</name>
    <dbReference type="NCBI Taxonomy" id="8663"/>
    <lineage>
        <taxon>Eukaryota</taxon>
        <taxon>Metazoa</taxon>
        <taxon>Chordata</taxon>
        <taxon>Craniata</taxon>
        <taxon>Vertebrata</taxon>
        <taxon>Euteleostomi</taxon>
        <taxon>Lepidosauria</taxon>
        <taxon>Squamata</taxon>
        <taxon>Bifurcata</taxon>
        <taxon>Unidentata</taxon>
        <taxon>Episquamata</taxon>
        <taxon>Toxicofera</taxon>
        <taxon>Serpentes</taxon>
        <taxon>Colubroidea</taxon>
        <taxon>Elapidae</taxon>
        <taxon>Hydrophiinae</taxon>
        <taxon>Notechis</taxon>
    </lineage>
</organism>
<dbReference type="InterPro" id="IPR001909">
    <property type="entry name" value="KRAB"/>
</dbReference>
<dbReference type="InterPro" id="IPR036051">
    <property type="entry name" value="KRAB_dom_sf"/>
</dbReference>
<dbReference type="PANTHER" id="PTHR23235:SF142">
    <property type="entry name" value="ZINC FINGER PROTEIN 384"/>
    <property type="match status" value="1"/>
</dbReference>
<dbReference type="GO" id="GO:0005634">
    <property type="term" value="C:nucleus"/>
    <property type="evidence" value="ECO:0007669"/>
    <property type="project" value="UniProtKB-SubCell"/>
</dbReference>
<evidence type="ECO:0000313" key="16">
    <source>
        <dbReference type="Proteomes" id="UP000504612"/>
    </source>
</evidence>